<evidence type="ECO:0000313" key="3">
    <source>
        <dbReference type="EMBL" id="NKZ37784.1"/>
    </source>
</evidence>
<evidence type="ECO:0000313" key="4">
    <source>
        <dbReference type="Proteomes" id="UP000541636"/>
    </source>
</evidence>
<evidence type="ECO:0000256" key="1">
    <source>
        <dbReference type="SAM" id="SignalP"/>
    </source>
</evidence>
<dbReference type="PANTHER" id="PTHR38075:SF1">
    <property type="entry name" value="DUF4139 DOMAIN-CONTAINING PROTEIN"/>
    <property type="match status" value="1"/>
</dbReference>
<proteinExistence type="predicted"/>
<sequence>MHRALLSLALAGVLVTPVALAANGPDITLYRSNDNNLFQAGQNAVNSGYAVVREQRNIGYAKGTQDLAIGNLPSYIEPEAVTLSFGSGHVKVLSQRLLLAQGHNGALIGQIGKRVTVIGDNGQTLVQGQLESVGEDGSLVIGGDVFGPTVVRQYSAVKLLNGEIGGGSRLIVRTQADDDGHSDAVLTYPTHGLGWRAAYTATLQSGNSCRMRLRAQASIANRSGRDWDDADIKLIAGQPNIGNNRYIGPRPAMMSARAKEAPMPQQGTLDAYRTFTLPGAVDLPDNSVTLTPLYAPRMIDCKRTWTFENGNAWTPSRPMTNPSIGAGTTEGSILSVLQFQAPDTLPEGHMRVLTADKDGALEFIGEGTVADTPKHAQVRLTLGSAFDLRAKRERTSFEYSKSQRRIDESFHVTLTNTGDHARTISVIEHPNRWTQWTLTSSSEKPARQTPDTLEFRIDVPANGTATLDYAVRYQWTSADD</sequence>
<evidence type="ECO:0000259" key="2">
    <source>
        <dbReference type="Pfam" id="PF13598"/>
    </source>
</evidence>
<keyword evidence="1" id="KW-0732">Signal</keyword>
<dbReference type="InterPro" id="IPR037291">
    <property type="entry name" value="DUF4139"/>
</dbReference>
<feature type="signal peptide" evidence="1">
    <location>
        <begin position="1"/>
        <end position="21"/>
    </location>
</feature>
<comment type="caution">
    <text evidence="3">The sequence shown here is derived from an EMBL/GenBank/DDBJ whole genome shotgun (WGS) entry which is preliminary data.</text>
</comment>
<dbReference type="EMBL" id="JAAZQD010000001">
    <property type="protein sequence ID" value="NKZ37784.1"/>
    <property type="molecule type" value="Genomic_DNA"/>
</dbReference>
<dbReference type="RefSeq" id="WP_168608304.1">
    <property type="nucleotide sequence ID" value="NZ_JAAZQD010000001.1"/>
</dbReference>
<feature type="domain" description="DUF4139" evidence="2">
    <location>
        <begin position="186"/>
        <end position="475"/>
    </location>
</feature>
<dbReference type="Proteomes" id="UP000541636">
    <property type="component" value="Unassembled WGS sequence"/>
</dbReference>
<accession>A0A846ZGG9</accession>
<reference evidence="3 4" key="1">
    <citation type="journal article" date="2017" name="Int. J. Syst. Evol. Microbiol.">
        <title>Oleiagrimonas citrea sp. nov., a marine bacterium isolated from tidal flat sediment and emended description of the genus Oleiagrimonas Fang et al. 2015 and Oleiagrimonas soli.</title>
        <authorList>
            <person name="Yang S.H."/>
            <person name="Seo H.S."/>
            <person name="Seong C.N."/>
            <person name="Kwon K.K."/>
        </authorList>
    </citation>
    <scope>NUCLEOTIDE SEQUENCE [LARGE SCALE GENOMIC DNA]</scope>
    <source>
        <strain evidence="3 4">MEBiC09124</strain>
    </source>
</reference>
<gene>
    <name evidence="3" type="ORF">HF690_02315</name>
</gene>
<feature type="chain" id="PRO_5032370633" evidence="1">
    <location>
        <begin position="22"/>
        <end position="480"/>
    </location>
</feature>
<dbReference type="PANTHER" id="PTHR38075">
    <property type="entry name" value="DUF4139 DOMAIN-CONTAINING PROTEIN"/>
    <property type="match status" value="1"/>
</dbReference>
<keyword evidence="4" id="KW-1185">Reference proteome</keyword>
<name>A0A846ZGG9_9GAMM</name>
<dbReference type="AlphaFoldDB" id="A0A846ZGG9"/>
<organism evidence="3 4">
    <name type="scientific">Oleiagrimonas citrea</name>
    <dbReference type="NCBI Taxonomy" id="1665687"/>
    <lineage>
        <taxon>Bacteria</taxon>
        <taxon>Pseudomonadati</taxon>
        <taxon>Pseudomonadota</taxon>
        <taxon>Gammaproteobacteria</taxon>
        <taxon>Lysobacterales</taxon>
        <taxon>Rhodanobacteraceae</taxon>
        <taxon>Oleiagrimonas</taxon>
    </lineage>
</organism>
<protein>
    <submittedName>
        <fullName evidence="3">DUF4139 domain-containing protein</fullName>
    </submittedName>
</protein>
<dbReference type="Pfam" id="PF13598">
    <property type="entry name" value="DUF4139"/>
    <property type="match status" value="1"/>
</dbReference>